<feature type="domain" description="N-acetyltransferase" evidence="1">
    <location>
        <begin position="4"/>
        <end position="171"/>
    </location>
</feature>
<organism evidence="2 3">
    <name type="scientific">Allokutzneria multivorans</name>
    <dbReference type="NCBI Taxonomy" id="1142134"/>
    <lineage>
        <taxon>Bacteria</taxon>
        <taxon>Bacillati</taxon>
        <taxon>Actinomycetota</taxon>
        <taxon>Actinomycetes</taxon>
        <taxon>Pseudonocardiales</taxon>
        <taxon>Pseudonocardiaceae</taxon>
        <taxon>Allokutzneria</taxon>
    </lineage>
</organism>
<dbReference type="EMBL" id="BAABAL010000005">
    <property type="protein sequence ID" value="GAA3991580.1"/>
    <property type="molecule type" value="Genomic_DNA"/>
</dbReference>
<keyword evidence="3" id="KW-1185">Reference proteome</keyword>
<dbReference type="Pfam" id="PF00583">
    <property type="entry name" value="Acetyltransf_1"/>
    <property type="match status" value="1"/>
</dbReference>
<dbReference type="InterPro" id="IPR000182">
    <property type="entry name" value="GNAT_dom"/>
</dbReference>
<evidence type="ECO:0000259" key="1">
    <source>
        <dbReference type="PROSITE" id="PS51186"/>
    </source>
</evidence>
<accession>A0ABP7R3U0</accession>
<comment type="caution">
    <text evidence="2">The sequence shown here is derived from an EMBL/GenBank/DDBJ whole genome shotgun (WGS) entry which is preliminary data.</text>
</comment>
<dbReference type="Gene3D" id="3.40.630.30">
    <property type="match status" value="1"/>
</dbReference>
<dbReference type="SUPFAM" id="SSF55729">
    <property type="entry name" value="Acyl-CoA N-acyltransferases (Nat)"/>
    <property type="match status" value="1"/>
</dbReference>
<evidence type="ECO:0000313" key="3">
    <source>
        <dbReference type="Proteomes" id="UP001501747"/>
    </source>
</evidence>
<name>A0ABP7R3U0_9PSEU</name>
<dbReference type="Proteomes" id="UP001501747">
    <property type="component" value="Unassembled WGS sequence"/>
</dbReference>
<reference evidence="3" key="1">
    <citation type="journal article" date="2019" name="Int. J. Syst. Evol. Microbiol.">
        <title>The Global Catalogue of Microorganisms (GCM) 10K type strain sequencing project: providing services to taxonomists for standard genome sequencing and annotation.</title>
        <authorList>
            <consortium name="The Broad Institute Genomics Platform"/>
            <consortium name="The Broad Institute Genome Sequencing Center for Infectious Disease"/>
            <person name="Wu L."/>
            <person name="Ma J."/>
        </authorList>
    </citation>
    <scope>NUCLEOTIDE SEQUENCE [LARGE SCALE GENOMIC DNA]</scope>
    <source>
        <strain evidence="3">JCM 17342</strain>
    </source>
</reference>
<dbReference type="RefSeq" id="WP_344871130.1">
    <property type="nucleotide sequence ID" value="NZ_BAABAL010000005.1"/>
</dbReference>
<dbReference type="PROSITE" id="PS51186">
    <property type="entry name" value="GNAT"/>
    <property type="match status" value="1"/>
</dbReference>
<protein>
    <recommendedName>
        <fullName evidence="1">N-acetyltransferase domain-containing protein</fullName>
    </recommendedName>
</protein>
<dbReference type="InterPro" id="IPR016181">
    <property type="entry name" value="Acyl_CoA_acyltransferase"/>
</dbReference>
<sequence length="196" mass="22021">MGQLRIRPLHELSDDQFDVVQDIFEQAYPDWLRLSIDELDGGKGSDRIAVAGMFDEEPVGFAAVRVLPRSGWTFLRYFAIAADRRREGLGRRMWTELTEYLAVNVAPRRLLWEAQLPERAAPGSPQHDARSTALAFYESIGGEVLPVHDYVMPTTLGLPAEPMLLMALDPTSPVKDPNGLVKALLSEHYGVERYEV</sequence>
<evidence type="ECO:0000313" key="2">
    <source>
        <dbReference type="EMBL" id="GAA3991580.1"/>
    </source>
</evidence>
<gene>
    <name evidence="2" type="ORF">GCM10022247_08040</name>
</gene>
<proteinExistence type="predicted"/>